<dbReference type="Pfam" id="PF19700">
    <property type="entry name" value="DUF6198"/>
    <property type="match status" value="1"/>
</dbReference>
<feature type="transmembrane region" description="Helical" evidence="1">
    <location>
        <begin position="107"/>
        <end position="134"/>
    </location>
</feature>
<reference evidence="2" key="1">
    <citation type="submission" date="2023-02" db="EMBL/GenBank/DDBJ databases">
        <title>Pathogen: clinical or host-associated sample.</title>
        <authorList>
            <person name="Hergert J."/>
            <person name="Casey R."/>
            <person name="Wagner J."/>
            <person name="Young E.L."/>
            <person name="Oakeson K.F."/>
        </authorList>
    </citation>
    <scope>NUCLEOTIDE SEQUENCE</scope>
    <source>
        <strain evidence="2">2022CK-00830</strain>
    </source>
</reference>
<protein>
    <recommendedName>
        <fullName evidence="4">YitT family protein</fullName>
    </recommendedName>
</protein>
<feature type="transmembrane region" description="Helical" evidence="1">
    <location>
        <begin position="180"/>
        <end position="197"/>
    </location>
</feature>
<proteinExistence type="predicted"/>
<evidence type="ECO:0008006" key="4">
    <source>
        <dbReference type="Google" id="ProtNLM"/>
    </source>
</evidence>
<name>A0AAX3MSD8_9BACL</name>
<evidence type="ECO:0000313" key="2">
    <source>
        <dbReference type="EMBL" id="WDH80508.1"/>
    </source>
</evidence>
<keyword evidence="1" id="KW-0472">Membrane</keyword>
<gene>
    <name evidence="2" type="ORF">PUW23_13120</name>
</gene>
<dbReference type="InterPro" id="IPR038750">
    <property type="entry name" value="YczE/YyaS-like"/>
</dbReference>
<keyword evidence="1" id="KW-1133">Transmembrane helix</keyword>
<evidence type="ECO:0000313" key="3">
    <source>
        <dbReference type="Proteomes" id="UP001220962"/>
    </source>
</evidence>
<feature type="transmembrane region" description="Helical" evidence="1">
    <location>
        <begin position="47"/>
        <end position="64"/>
    </location>
</feature>
<dbReference type="AlphaFoldDB" id="A0AAX3MSD8"/>
<dbReference type="Proteomes" id="UP001220962">
    <property type="component" value="Chromosome"/>
</dbReference>
<dbReference type="EMBL" id="CP118101">
    <property type="protein sequence ID" value="WDH80508.1"/>
    <property type="molecule type" value="Genomic_DNA"/>
</dbReference>
<accession>A0AAX3MSD8</accession>
<dbReference type="RefSeq" id="WP_047911812.1">
    <property type="nucleotide sequence ID" value="NZ_CP118101.1"/>
</dbReference>
<keyword evidence="1" id="KW-0812">Transmembrane</keyword>
<evidence type="ECO:0000256" key="1">
    <source>
        <dbReference type="SAM" id="Phobius"/>
    </source>
</evidence>
<dbReference type="PANTHER" id="PTHR40078">
    <property type="entry name" value="INTEGRAL MEMBRANE PROTEIN-RELATED"/>
    <property type="match status" value="1"/>
</dbReference>
<feature type="transmembrane region" description="Helical" evidence="1">
    <location>
        <begin position="76"/>
        <end position="95"/>
    </location>
</feature>
<feature type="transmembrane region" description="Helical" evidence="1">
    <location>
        <begin position="154"/>
        <end position="174"/>
    </location>
</feature>
<dbReference type="PANTHER" id="PTHR40078:SF1">
    <property type="entry name" value="INTEGRAL MEMBRANE PROTEIN"/>
    <property type="match status" value="1"/>
</dbReference>
<sequence length="214" mass="24191">MKKVIPSILLYIVSAIGISLTLKADVGVSSFNAMNLSISEWTSIKVGTITFIANLIFLIGYIFLCEEKDYKKFTLMFISILFFGMIINFFLYTIFGTIHVENYLVRIGLLIFGLILAGGSTGIILSLDIIPFPIESLCLRIAELTKRSFSQYRYCVDLFYIVISITISLLYSLPINIREGTIISFFLLSGIISYTRLKFANYQQKPKKGEYSAN</sequence>
<organism evidence="2 3">
    <name type="scientific">Paenibacillus urinalis</name>
    <dbReference type="NCBI Taxonomy" id="521520"/>
    <lineage>
        <taxon>Bacteria</taxon>
        <taxon>Bacillati</taxon>
        <taxon>Bacillota</taxon>
        <taxon>Bacilli</taxon>
        <taxon>Bacillales</taxon>
        <taxon>Paenibacillaceae</taxon>
        <taxon>Paenibacillus</taxon>
    </lineage>
</organism>